<dbReference type="PANTHER" id="PTHR35191:SF1">
    <property type="entry name" value="PROPHAGE SIDE TAIL FIBER PROTEIN HOMOLOG STFQ-RELATED"/>
    <property type="match status" value="1"/>
</dbReference>
<evidence type="ECO:0000313" key="2">
    <source>
        <dbReference type="EMBL" id="WPK10601.1"/>
    </source>
</evidence>
<gene>
    <name evidence="2" type="ORF">R6U77_11985</name>
</gene>
<dbReference type="RefSeq" id="WP_319835812.1">
    <property type="nucleotide sequence ID" value="NZ_CP137624.1"/>
</dbReference>
<dbReference type="Proteomes" id="UP001322664">
    <property type="component" value="Chromosome"/>
</dbReference>
<accession>A0ABZ0RTS8</accession>
<sequence length="490" mass="54346">MTQYGTIITNVGLAQIANAQVTQQKVGLQYIALGDGNGSYYVPTANQSALVNEVWRGPVSNVIIDPANDNRIIIEGLIPPTVGGFTIREIAVFDDQNQLIAVGQYPEKYKPQLSEGVSEETLIHFVIETNNVDAVELAIDPTIIIASREYVDEKVAAVSSDLMRMEEEFVAHLDNETVHLKEGERDKIANSWQKGVYNDVSVTNLGTRIATRLMTFNDWDVNNSKLDATYINIPTNNFSGIIKLTLFSGYNVTNAMGGAEVLYHIGKVNETTYANEKKIISMSSHFTARFYVGDAVYLANRLYIPITKAPNSRNLLCVKIELIAADDGQAYNLINNITMSRDPLIAEPHPWTPQTSSFVQKTGENTITGLLTTKEDVVIEGNVRSLVFRTPNKTHQASLRLNASDENDFGLDIWRNGTVGLRIDRFGKTFVQDREGSLFNLADLPFFLRWGYPNPEGTVTAVPGTLYLEATNGRLYVKQSGYGNTGWVMK</sequence>
<proteinExistence type="predicted"/>
<dbReference type="InterPro" id="IPR051934">
    <property type="entry name" value="Phage_Tail_Fiber_Structural"/>
</dbReference>
<evidence type="ECO:0000313" key="3">
    <source>
        <dbReference type="Proteomes" id="UP001322664"/>
    </source>
</evidence>
<name>A0ABZ0RTS8_9BACI</name>
<dbReference type="Pfam" id="PF12571">
    <property type="entry name" value="Phage_tail_fib"/>
    <property type="match status" value="1"/>
</dbReference>
<keyword evidence="3" id="KW-1185">Reference proteome</keyword>
<dbReference type="InterPro" id="IPR022225">
    <property type="entry name" value="Phage_tail_fibre_N"/>
</dbReference>
<organism evidence="2 3">
    <name type="scientific">Lysinibacillus louembei</name>
    <dbReference type="NCBI Taxonomy" id="1470088"/>
    <lineage>
        <taxon>Bacteria</taxon>
        <taxon>Bacillati</taxon>
        <taxon>Bacillota</taxon>
        <taxon>Bacilli</taxon>
        <taxon>Bacillales</taxon>
        <taxon>Bacillaceae</taxon>
        <taxon>Lysinibacillus</taxon>
    </lineage>
</organism>
<protein>
    <submittedName>
        <fullName evidence="2">Phage tail protein</fullName>
    </submittedName>
</protein>
<dbReference type="EMBL" id="CP137624">
    <property type="protein sequence ID" value="WPK10601.1"/>
    <property type="molecule type" value="Genomic_DNA"/>
</dbReference>
<reference evidence="2 3" key="1">
    <citation type="submission" date="2023-09" db="EMBL/GenBank/DDBJ databases">
        <authorList>
            <person name="Page C.A."/>
            <person name="Perez-Diaz I.M."/>
        </authorList>
    </citation>
    <scope>NUCLEOTIDE SEQUENCE [LARGE SCALE GENOMIC DNA]</scope>
    <source>
        <strain evidence="2 3">Ll15</strain>
    </source>
</reference>
<dbReference type="PANTHER" id="PTHR35191">
    <property type="entry name" value="PROPHAGE SIDE TAIL FIBER PROTEIN HOMOLOG STFQ-RELATED"/>
    <property type="match status" value="1"/>
</dbReference>
<feature type="domain" description="Phage tail fibre protein N-terminal" evidence="1">
    <location>
        <begin position="1"/>
        <end position="148"/>
    </location>
</feature>
<evidence type="ECO:0000259" key="1">
    <source>
        <dbReference type="Pfam" id="PF12571"/>
    </source>
</evidence>